<dbReference type="EMBL" id="FOLH01000002">
    <property type="protein sequence ID" value="SFC02464.1"/>
    <property type="molecule type" value="Genomic_DNA"/>
</dbReference>
<dbReference type="AlphaFoldDB" id="A0A1I1FT17"/>
<dbReference type="Proteomes" id="UP000199058">
    <property type="component" value="Unassembled WGS sequence"/>
</dbReference>
<accession>A0A1I1FT17</accession>
<feature type="domain" description="Helix-hairpin-helix DNA-binding motif class 1" evidence="2">
    <location>
        <begin position="82"/>
        <end position="101"/>
    </location>
</feature>
<dbReference type="InterPro" id="IPR051675">
    <property type="entry name" value="Endo/Exo/Phosphatase_dom_1"/>
</dbReference>
<dbReference type="STRING" id="1122252.SAMN05660443_1192"/>
<evidence type="ECO:0000259" key="2">
    <source>
        <dbReference type="SMART" id="SM00278"/>
    </source>
</evidence>
<gene>
    <name evidence="3" type="ORF">SAMN05660443_1192</name>
</gene>
<sequence>MQGIKARFFYLSLTLLTALTLISSPVLANSAEEQQKVVAASQKLDINQASAEQLVSLPGIGPARAAAIIEMRTSQGDFSSLADLQKVSGIGPATLRELEPLISF</sequence>
<dbReference type="GO" id="GO:0015628">
    <property type="term" value="P:protein secretion by the type II secretion system"/>
    <property type="evidence" value="ECO:0007669"/>
    <property type="project" value="TreeGrafter"/>
</dbReference>
<protein>
    <submittedName>
        <fullName evidence="3">Competence protein ComEA</fullName>
    </submittedName>
</protein>
<keyword evidence="4" id="KW-1185">Reference proteome</keyword>
<dbReference type="Pfam" id="PF12836">
    <property type="entry name" value="HHH_3"/>
    <property type="match status" value="1"/>
</dbReference>
<dbReference type="SUPFAM" id="SSF47781">
    <property type="entry name" value="RuvA domain 2-like"/>
    <property type="match status" value="1"/>
</dbReference>
<dbReference type="InterPro" id="IPR010994">
    <property type="entry name" value="RuvA_2-like"/>
</dbReference>
<evidence type="ECO:0000313" key="4">
    <source>
        <dbReference type="Proteomes" id="UP000199058"/>
    </source>
</evidence>
<dbReference type="RefSeq" id="WP_091960612.1">
    <property type="nucleotide sequence ID" value="NZ_FOLH01000002.1"/>
</dbReference>
<dbReference type="OrthoDB" id="7510573at2"/>
<evidence type="ECO:0000313" key="3">
    <source>
        <dbReference type="EMBL" id="SFC02464.1"/>
    </source>
</evidence>
<dbReference type="Gene3D" id="1.10.150.320">
    <property type="entry name" value="Photosystem II 12 kDa extrinsic protein"/>
    <property type="match status" value="1"/>
</dbReference>
<reference evidence="3 4" key="1">
    <citation type="submission" date="2016-10" db="EMBL/GenBank/DDBJ databases">
        <authorList>
            <person name="de Groot N.N."/>
        </authorList>
    </citation>
    <scope>NUCLEOTIDE SEQUENCE [LARGE SCALE GENOMIC DNA]</scope>
    <source>
        <strain evidence="3 4">DSM 18438</strain>
    </source>
</reference>
<evidence type="ECO:0000256" key="1">
    <source>
        <dbReference type="SAM" id="SignalP"/>
    </source>
</evidence>
<feature type="domain" description="Helix-hairpin-helix DNA-binding motif class 1" evidence="2">
    <location>
        <begin position="52"/>
        <end position="71"/>
    </location>
</feature>
<feature type="chain" id="PRO_5011452529" evidence="1">
    <location>
        <begin position="29"/>
        <end position="104"/>
    </location>
</feature>
<name>A0A1I1FT17_9GAMM</name>
<keyword evidence="1" id="KW-0732">Signal</keyword>
<dbReference type="SMART" id="SM00278">
    <property type="entry name" value="HhH1"/>
    <property type="match status" value="2"/>
</dbReference>
<proteinExistence type="predicted"/>
<organism evidence="3 4">
    <name type="scientific">Marinospirillum celere</name>
    <dbReference type="NCBI Taxonomy" id="1122252"/>
    <lineage>
        <taxon>Bacteria</taxon>
        <taxon>Pseudomonadati</taxon>
        <taxon>Pseudomonadota</taxon>
        <taxon>Gammaproteobacteria</taxon>
        <taxon>Oceanospirillales</taxon>
        <taxon>Oceanospirillaceae</taxon>
        <taxon>Marinospirillum</taxon>
    </lineage>
</organism>
<dbReference type="PANTHER" id="PTHR21180">
    <property type="entry name" value="ENDONUCLEASE/EXONUCLEASE/PHOSPHATASE FAMILY DOMAIN-CONTAINING PROTEIN 1"/>
    <property type="match status" value="1"/>
</dbReference>
<dbReference type="InterPro" id="IPR003583">
    <property type="entry name" value="Hlx-hairpin-Hlx_DNA-bd_motif"/>
</dbReference>
<dbReference type="GO" id="GO:0006281">
    <property type="term" value="P:DNA repair"/>
    <property type="evidence" value="ECO:0007669"/>
    <property type="project" value="InterPro"/>
</dbReference>
<dbReference type="GO" id="GO:0015627">
    <property type="term" value="C:type II protein secretion system complex"/>
    <property type="evidence" value="ECO:0007669"/>
    <property type="project" value="TreeGrafter"/>
</dbReference>
<feature type="signal peptide" evidence="1">
    <location>
        <begin position="1"/>
        <end position="28"/>
    </location>
</feature>
<dbReference type="GO" id="GO:0003677">
    <property type="term" value="F:DNA binding"/>
    <property type="evidence" value="ECO:0007669"/>
    <property type="project" value="InterPro"/>
</dbReference>
<dbReference type="PANTHER" id="PTHR21180:SF32">
    <property type="entry name" value="ENDONUCLEASE_EXONUCLEASE_PHOSPHATASE FAMILY DOMAIN-CONTAINING PROTEIN 1"/>
    <property type="match status" value="1"/>
</dbReference>